<sequence>MISHLLIDAGKLYATNKKNKRWLFLADQVAHIAVIILIFIESTSNFADFELEIPIQVWILILCLVFLTTPVSIALKTFFTRWKLSPGNTGINSLKNAGNWIGIIERLLVFIFIVVGQFGAVGFLLAAKSVFRFGDLNREHNMKLTEYVLIGTLLSFGIAILTGLAFQKLVQL</sequence>
<protein>
    <recommendedName>
        <fullName evidence="4">DUF3307 domain-containing protein</fullName>
    </recommendedName>
</protein>
<feature type="transmembrane region" description="Helical" evidence="1">
    <location>
        <begin position="107"/>
        <end position="127"/>
    </location>
</feature>
<accession>W8VSW7</accession>
<feature type="transmembrane region" description="Helical" evidence="1">
    <location>
        <begin position="55"/>
        <end position="75"/>
    </location>
</feature>
<dbReference type="Pfam" id="PF11750">
    <property type="entry name" value="DUF3307"/>
    <property type="match status" value="1"/>
</dbReference>
<proteinExistence type="predicted"/>
<evidence type="ECO:0000313" key="3">
    <source>
        <dbReference type="Proteomes" id="UP000031760"/>
    </source>
</evidence>
<reference evidence="2 3" key="1">
    <citation type="journal article" date="2014" name="Proc. Natl. Acad. Sci. U.S.A.">
        <title>Functional characterization of flavobacteria rhodopsins reveals a unique class of light-driven chloride pump in bacteria.</title>
        <authorList>
            <person name="Yoshizawa S."/>
            <person name="Kumagai Y."/>
            <person name="Kim H."/>
            <person name="Ogura Y."/>
            <person name="Hayashi T."/>
            <person name="Iwasaki W."/>
            <person name="DeLong E.F."/>
            <person name="Kogure K."/>
        </authorList>
    </citation>
    <scope>NUCLEOTIDE SEQUENCE [LARGE SCALE GENOMIC DNA]</scope>
    <source>
        <strain evidence="2 3">S1-08</strain>
    </source>
</reference>
<feature type="transmembrane region" description="Helical" evidence="1">
    <location>
        <begin position="147"/>
        <end position="166"/>
    </location>
</feature>
<dbReference type="AlphaFoldDB" id="W8VSW7"/>
<evidence type="ECO:0000313" key="2">
    <source>
        <dbReference type="EMBL" id="BAO56575.1"/>
    </source>
</evidence>
<evidence type="ECO:0008006" key="4">
    <source>
        <dbReference type="Google" id="ProtNLM"/>
    </source>
</evidence>
<evidence type="ECO:0000256" key="1">
    <source>
        <dbReference type="SAM" id="Phobius"/>
    </source>
</evidence>
<dbReference type="KEGG" id="nmf:NMS_2566"/>
<feature type="transmembrane region" description="Helical" evidence="1">
    <location>
        <begin position="21"/>
        <end position="40"/>
    </location>
</feature>
<keyword evidence="1" id="KW-0472">Membrane</keyword>
<dbReference type="Proteomes" id="UP000031760">
    <property type="component" value="Chromosome"/>
</dbReference>
<name>W8VSW7_9FLAO</name>
<keyword evidence="1" id="KW-1133">Transmembrane helix</keyword>
<gene>
    <name evidence="2" type="ORF">NMS_2566</name>
</gene>
<keyword evidence="1" id="KW-0812">Transmembrane</keyword>
<dbReference type="STRING" id="1454201.NMS_2566"/>
<dbReference type="EMBL" id="AP014548">
    <property type="protein sequence ID" value="BAO56575.1"/>
    <property type="molecule type" value="Genomic_DNA"/>
</dbReference>
<dbReference type="HOGENOM" id="CLU_072282_2_0_10"/>
<organism evidence="2 3">
    <name type="scientific">Nonlabens marinus S1-08</name>
    <dbReference type="NCBI Taxonomy" id="1454201"/>
    <lineage>
        <taxon>Bacteria</taxon>
        <taxon>Pseudomonadati</taxon>
        <taxon>Bacteroidota</taxon>
        <taxon>Flavobacteriia</taxon>
        <taxon>Flavobacteriales</taxon>
        <taxon>Flavobacteriaceae</taxon>
        <taxon>Nonlabens</taxon>
    </lineage>
</organism>
<keyword evidence="3" id="KW-1185">Reference proteome</keyword>
<dbReference type="InterPro" id="IPR021737">
    <property type="entry name" value="Phage_phiKZ_Orf197"/>
</dbReference>